<dbReference type="PANTHER" id="PTHR36509:SF3">
    <property type="entry name" value="SIGNAL PEPTIDE PROTEIN"/>
    <property type="match status" value="1"/>
</dbReference>
<gene>
    <name evidence="3" type="ORF">ACFQBM_15720</name>
</gene>
<evidence type="ECO:0000259" key="1">
    <source>
        <dbReference type="Pfam" id="PF06742"/>
    </source>
</evidence>
<dbReference type="PANTHER" id="PTHR36509">
    <property type="entry name" value="BLL3101 PROTEIN"/>
    <property type="match status" value="1"/>
</dbReference>
<dbReference type="Pfam" id="PF06863">
    <property type="entry name" value="DUF1254"/>
    <property type="match status" value="1"/>
</dbReference>
<comment type="caution">
    <text evidence="3">The sequence shown here is derived from an EMBL/GenBank/DDBJ whole genome shotgun (WGS) entry which is preliminary data.</text>
</comment>
<sequence>MITETPASIMTPDKVVTNIGTLQFFDGVPNQQTVQILYDNLDRMHGVEAFLAGLPAASAYALYEGPKTIGADSANKIQIWKQLMDSTTLALTGNTSTLYAITTLDLKTDGPTVIELPSGMLGALDSAWFKFVGNFGPAGQDKGKGGKYLILPPGYTGKVPEGHFVLKSPTYRNWVLLRSSIAKGLEPAVANIEKNLKIYPLAKAGNPAVTEFINASGKWANSIPANDFNFFELLNAVVQYEPIDSLDPMTRGLYASIGIIKDKPFKPDERMKKLLTEAIAIGNATARANTFYPRNEGNYIYGKDSGWLMGYADKNTTFTYNGAYNVLAAAFFHYNAIGVTPAMAVTRAGAGSDYGIIGTDSRKRALDGSKTYRLNLPPNVPVKDFWAVTLYDTQTRSQLQTDQQFPTVGSQTKGMHINADGSYDIYFAPNPPQGKKGNWLQTIPGKSWFAILRMYGPEEAWIDKTWRPGEIEPLE</sequence>
<dbReference type="EMBL" id="JBHSVR010000001">
    <property type="protein sequence ID" value="MFC6634735.1"/>
    <property type="molecule type" value="Genomic_DNA"/>
</dbReference>
<dbReference type="RefSeq" id="WP_377516647.1">
    <property type="nucleotide sequence ID" value="NZ_JBHSVR010000001.1"/>
</dbReference>
<dbReference type="InterPro" id="IPR010679">
    <property type="entry name" value="DUF1254"/>
</dbReference>
<keyword evidence="4" id="KW-1185">Reference proteome</keyword>
<dbReference type="Pfam" id="PF06742">
    <property type="entry name" value="DUF1214"/>
    <property type="match status" value="1"/>
</dbReference>
<feature type="domain" description="DUF1214" evidence="1">
    <location>
        <begin position="354"/>
        <end position="459"/>
    </location>
</feature>
<dbReference type="SUPFAM" id="SSF160935">
    <property type="entry name" value="VPA0735-like"/>
    <property type="match status" value="1"/>
</dbReference>
<dbReference type="InterPro" id="IPR037050">
    <property type="entry name" value="DUF1254_sf"/>
</dbReference>
<dbReference type="Gene3D" id="1.10.3360.10">
    <property type="entry name" value="VPA0735-like domain"/>
    <property type="match status" value="1"/>
</dbReference>
<reference evidence="4" key="1">
    <citation type="journal article" date="2019" name="Int. J. Syst. Evol. Microbiol.">
        <title>The Global Catalogue of Microorganisms (GCM) 10K type strain sequencing project: providing services to taxonomists for standard genome sequencing and annotation.</title>
        <authorList>
            <consortium name="The Broad Institute Genomics Platform"/>
            <consortium name="The Broad Institute Genome Sequencing Center for Infectious Disease"/>
            <person name="Wu L."/>
            <person name="Ma J."/>
        </authorList>
    </citation>
    <scope>NUCLEOTIDE SEQUENCE [LARGE SCALE GENOMIC DNA]</scope>
    <source>
        <strain evidence="4">CGMCC 1.13718</strain>
    </source>
</reference>
<evidence type="ECO:0000259" key="2">
    <source>
        <dbReference type="Pfam" id="PF06863"/>
    </source>
</evidence>
<feature type="domain" description="DUF1254" evidence="2">
    <location>
        <begin position="75"/>
        <end position="200"/>
    </location>
</feature>
<dbReference type="Gene3D" id="2.60.120.600">
    <property type="entry name" value="Domain of unknown function DUF1214, C-terminal domain"/>
    <property type="match status" value="1"/>
</dbReference>
<dbReference type="Gene3D" id="2.60.40.1610">
    <property type="entry name" value="Domain of unknown function DUF1254"/>
    <property type="match status" value="1"/>
</dbReference>
<organism evidence="3 4">
    <name type="scientific">Microbulbifer taiwanensis</name>
    <dbReference type="NCBI Taxonomy" id="986746"/>
    <lineage>
        <taxon>Bacteria</taxon>
        <taxon>Pseudomonadati</taxon>
        <taxon>Pseudomonadota</taxon>
        <taxon>Gammaproteobacteria</taxon>
        <taxon>Cellvibrionales</taxon>
        <taxon>Microbulbiferaceae</taxon>
        <taxon>Microbulbifer</taxon>
    </lineage>
</organism>
<dbReference type="InterPro" id="IPR010621">
    <property type="entry name" value="DUF1214"/>
</dbReference>
<evidence type="ECO:0000313" key="3">
    <source>
        <dbReference type="EMBL" id="MFC6634735.1"/>
    </source>
</evidence>
<dbReference type="InterPro" id="IPR037049">
    <property type="entry name" value="DUF1214_C_sf"/>
</dbReference>
<dbReference type="Proteomes" id="UP001596425">
    <property type="component" value="Unassembled WGS sequence"/>
</dbReference>
<proteinExistence type="predicted"/>
<evidence type="ECO:0000313" key="4">
    <source>
        <dbReference type="Proteomes" id="UP001596425"/>
    </source>
</evidence>
<protein>
    <submittedName>
        <fullName evidence="3">DUF1254 domain-containing protein</fullName>
    </submittedName>
</protein>
<accession>A0ABW1YTI3</accession>
<name>A0ABW1YTI3_9GAMM</name>